<dbReference type="Pfam" id="PF23657">
    <property type="entry name" value="DUF7151"/>
    <property type="match status" value="2"/>
</dbReference>
<sequence>MKKTLSPKLGALLFIFLTFMACSSEDGANGLDGMDGIDGIDGTDGTDGTDGLTSLISTTVEEPGTNCANGGFRLDIGLDSNENGQLDAGEVSSSQYLCNLDPADGLTSLIGTVIEQPGANCANGGYRLDVGLDSNGNGELDESEVTSSEYLCNADAADFNYQSYASLISQTGTDDPVSSVLDNSLGLNIVWARESQGRYLGTLDRSIDIGKTVIFFSTPSSHTGVRGELVSDNQIRLELQNGINVFADNFENLSFELREYE</sequence>
<name>A0A5N5ITV0_9FLAO</name>
<dbReference type="RefSeq" id="WP_151889143.1">
    <property type="nucleotide sequence ID" value="NZ_VNIK02000001.1"/>
</dbReference>
<feature type="domain" description="DUF7151" evidence="2">
    <location>
        <begin position="54"/>
        <end position="98"/>
    </location>
</feature>
<accession>A0A5N5ITV0</accession>
<evidence type="ECO:0000313" key="4">
    <source>
        <dbReference type="Proteomes" id="UP000319204"/>
    </source>
</evidence>
<dbReference type="InterPro" id="IPR055575">
    <property type="entry name" value="DUF7151"/>
</dbReference>
<comment type="caution">
    <text evidence="3">The sequence shown here is derived from an EMBL/GenBank/DDBJ whole genome shotgun (WGS) entry which is preliminary data.</text>
</comment>
<protein>
    <recommendedName>
        <fullName evidence="2">DUF7151 domain-containing protein</fullName>
    </recommendedName>
</protein>
<gene>
    <name evidence="3" type="ORF">FOT42_003360</name>
</gene>
<organism evidence="3 4">
    <name type="scientific">Flagellimonas hadalis</name>
    <dbReference type="NCBI Taxonomy" id="2597517"/>
    <lineage>
        <taxon>Bacteria</taxon>
        <taxon>Pseudomonadati</taxon>
        <taxon>Bacteroidota</taxon>
        <taxon>Flavobacteriia</taxon>
        <taxon>Flavobacteriales</taxon>
        <taxon>Flavobacteriaceae</taxon>
        <taxon>Flagellimonas</taxon>
    </lineage>
</organism>
<keyword evidence="1" id="KW-0732">Signal</keyword>
<keyword evidence="4" id="KW-1185">Reference proteome</keyword>
<reference evidence="3" key="1">
    <citation type="submission" date="2019-10" db="EMBL/GenBank/DDBJ databases">
        <title>Muricauda hadale sp. nov., a piezophilic bacterium isolated from hadopelagic water of the Mariana Trench.</title>
        <authorList>
            <person name="Wei Y."/>
        </authorList>
    </citation>
    <scope>NUCLEOTIDE SEQUENCE [LARGE SCALE GENOMIC DNA]</scope>
    <source>
        <strain evidence="3">MT-229</strain>
    </source>
</reference>
<dbReference type="EMBL" id="VNIK02000001">
    <property type="protein sequence ID" value="KAB5492001.1"/>
    <property type="molecule type" value="Genomic_DNA"/>
</dbReference>
<feature type="chain" id="PRO_5024394868" description="DUF7151 domain-containing protein" evidence="1">
    <location>
        <begin position="24"/>
        <end position="261"/>
    </location>
</feature>
<evidence type="ECO:0000313" key="3">
    <source>
        <dbReference type="EMBL" id="KAB5492001.1"/>
    </source>
</evidence>
<feature type="domain" description="DUF7151" evidence="2">
    <location>
        <begin position="108"/>
        <end position="152"/>
    </location>
</feature>
<evidence type="ECO:0000259" key="2">
    <source>
        <dbReference type="Pfam" id="PF23657"/>
    </source>
</evidence>
<dbReference type="PROSITE" id="PS51257">
    <property type="entry name" value="PROKAR_LIPOPROTEIN"/>
    <property type="match status" value="1"/>
</dbReference>
<evidence type="ECO:0000256" key="1">
    <source>
        <dbReference type="SAM" id="SignalP"/>
    </source>
</evidence>
<feature type="signal peptide" evidence="1">
    <location>
        <begin position="1"/>
        <end position="23"/>
    </location>
</feature>
<proteinExistence type="predicted"/>
<dbReference type="AlphaFoldDB" id="A0A5N5ITV0"/>
<dbReference type="OrthoDB" id="676424at2"/>
<dbReference type="Proteomes" id="UP000319204">
    <property type="component" value="Unassembled WGS sequence"/>
</dbReference>